<keyword evidence="4" id="KW-0812">Transmembrane</keyword>
<dbReference type="SUPFAM" id="SSF56935">
    <property type="entry name" value="Porins"/>
    <property type="match status" value="1"/>
</dbReference>
<protein>
    <submittedName>
        <fullName evidence="9">TonB-dependent receptor</fullName>
    </submittedName>
</protein>
<keyword evidence="7" id="KW-0732">Signal</keyword>
<dbReference type="GO" id="GO:0044718">
    <property type="term" value="P:siderophore transmembrane transport"/>
    <property type="evidence" value="ECO:0007669"/>
    <property type="project" value="TreeGrafter"/>
</dbReference>
<organism evidence="9 10">
    <name type="scientific">Alloacidobacterium dinghuense</name>
    <dbReference type="NCBI Taxonomy" id="2763107"/>
    <lineage>
        <taxon>Bacteria</taxon>
        <taxon>Pseudomonadati</taxon>
        <taxon>Acidobacteriota</taxon>
        <taxon>Terriglobia</taxon>
        <taxon>Terriglobales</taxon>
        <taxon>Acidobacteriaceae</taxon>
        <taxon>Alloacidobacterium</taxon>
    </lineage>
</organism>
<evidence type="ECO:0000256" key="2">
    <source>
        <dbReference type="ARBA" id="ARBA00022448"/>
    </source>
</evidence>
<dbReference type="GO" id="GO:0015344">
    <property type="term" value="F:siderophore uptake transmembrane transporter activity"/>
    <property type="evidence" value="ECO:0007669"/>
    <property type="project" value="TreeGrafter"/>
</dbReference>
<dbReference type="InterPro" id="IPR057601">
    <property type="entry name" value="Oar-like_b-barrel"/>
</dbReference>
<dbReference type="Proteomes" id="UP000515312">
    <property type="component" value="Chromosome"/>
</dbReference>
<keyword evidence="10" id="KW-1185">Reference proteome</keyword>
<evidence type="ECO:0000313" key="10">
    <source>
        <dbReference type="Proteomes" id="UP000515312"/>
    </source>
</evidence>
<dbReference type="SUPFAM" id="SSF49464">
    <property type="entry name" value="Carboxypeptidase regulatory domain-like"/>
    <property type="match status" value="1"/>
</dbReference>
<sequence length="943" mass="103347">MTKRVFLLLFLLSVCSSFTLGQVAITGQIKGVVTDASGGALPNVAISATSPALMTPRKTTTGVSGSYLFDSLPPGTYELTFTVSGFKTEVQSNIAITPGFTATISPELAIGTSEQSVVVTAAAPVVDTTNNTSSTTFDDALLQNVPSGRDTFSTVAQAPGVASSDFDVAGSQSFQQSVMQVHGSLPGDQVYSFNGLRLNWPGSTGGYTSFYVDNDSLSELQVVTDSAPADVAVGGVYMNLVPKSGANQMHGLAAFYYQSAGTQATISDPVYDGVPVPSGTPFIMARDIATNLGGPILKDKWWIFGSWRLYDLKESVLSITNPDGTPTTDPNHQSNVTLRSDYQLSKNNHLDFVWWYNEQNRFFRRDTAYAFVSADAAWRQIEPAYILQAEWTSTFRNWLFDTRFGYLHQVFPLENQPETPVTALNRQDVTLSTETGAPPYAFVNPASVFAFAEGVSFYKGHMWGGSHTFKFGVDTSDNKNGYNYTVNQGINALYNDGKPIEVIAYNTPVNVRSVYHETAAYAQDSVTVKRKLTLNLGVRYDHFNTFYPAQSSPAATFPDLFPQRTFPQSPNIATWNTFRPRLGAAYDLTGQGRSVIRAYFGQFDIIEGAGLAEQINPNGLSTQVYTWNDTNGDGIPQPSEWKSPANLIAASGGVVTSVDPNLKRAYTNEVNVGYQQQVFSSVMVGVNYYFRNIKNQFAGVNLANPTSDYTATSVDNSGNPLINSITGQPITLYNLNPADVGLSNYLITNISELNSNHYNGVEFTVTKRMSKGWQVLAGYTIQQQKGTYTRGLTDDFNNPNNEINRKNSILNYDATQMFKVLSNYTFPWSIALGINYQHYTGYPLDPNNGPPTAIFENLNQGQVSVIGEQIGKIRLPNVDIFNLRLSRPTHLGDRFNLEPIVDLFNITNANTVISEVPTGGSSFEKPTNQLNPFIARFGLRFSF</sequence>
<keyword evidence="6" id="KW-0998">Cell outer membrane</keyword>
<dbReference type="InterPro" id="IPR036942">
    <property type="entry name" value="Beta-barrel_TonB_sf"/>
</dbReference>
<dbReference type="PANTHER" id="PTHR30069:SF46">
    <property type="entry name" value="OAR PROTEIN"/>
    <property type="match status" value="1"/>
</dbReference>
<dbReference type="EMBL" id="CP060394">
    <property type="protein sequence ID" value="QNI30286.1"/>
    <property type="molecule type" value="Genomic_DNA"/>
</dbReference>
<dbReference type="InterPro" id="IPR008969">
    <property type="entry name" value="CarboxyPept-like_regulatory"/>
</dbReference>
<evidence type="ECO:0000256" key="3">
    <source>
        <dbReference type="ARBA" id="ARBA00022452"/>
    </source>
</evidence>
<keyword evidence="5" id="KW-0472">Membrane</keyword>
<evidence type="ECO:0000259" key="8">
    <source>
        <dbReference type="Pfam" id="PF25183"/>
    </source>
</evidence>
<dbReference type="InterPro" id="IPR039426">
    <property type="entry name" value="TonB-dep_rcpt-like"/>
</dbReference>
<evidence type="ECO:0000256" key="7">
    <source>
        <dbReference type="SAM" id="SignalP"/>
    </source>
</evidence>
<dbReference type="Gene3D" id="2.40.170.20">
    <property type="entry name" value="TonB-dependent receptor, beta-barrel domain"/>
    <property type="match status" value="1"/>
</dbReference>
<dbReference type="Pfam" id="PF25183">
    <property type="entry name" value="OMP_b-brl_4"/>
    <property type="match status" value="1"/>
</dbReference>
<feature type="signal peptide" evidence="7">
    <location>
        <begin position="1"/>
        <end position="21"/>
    </location>
</feature>
<dbReference type="GO" id="GO:0009279">
    <property type="term" value="C:cell outer membrane"/>
    <property type="evidence" value="ECO:0007669"/>
    <property type="project" value="UniProtKB-SubCell"/>
</dbReference>
<name>A0A7G8BCL6_9BACT</name>
<evidence type="ECO:0000256" key="4">
    <source>
        <dbReference type="ARBA" id="ARBA00022692"/>
    </source>
</evidence>
<evidence type="ECO:0000313" key="9">
    <source>
        <dbReference type="EMBL" id="QNI30286.1"/>
    </source>
</evidence>
<gene>
    <name evidence="9" type="ORF">H7849_13970</name>
</gene>
<dbReference type="RefSeq" id="WP_186740064.1">
    <property type="nucleotide sequence ID" value="NZ_CP060394.1"/>
</dbReference>
<feature type="domain" description="TonB-dependent transporter Oar-like beta-barrel" evidence="8">
    <location>
        <begin position="328"/>
        <end position="828"/>
    </location>
</feature>
<dbReference type="KEGG" id="adin:H7849_13970"/>
<dbReference type="Gene3D" id="2.60.40.1120">
    <property type="entry name" value="Carboxypeptidase-like, regulatory domain"/>
    <property type="match status" value="1"/>
</dbReference>
<proteinExistence type="predicted"/>
<reference evidence="9 10" key="1">
    <citation type="submission" date="2020-08" db="EMBL/GenBank/DDBJ databases">
        <title>Edaphobacter telluris sp. nov. and Acidobacterium dinghuensis sp. nov., two acidobacteria isolated from forest soil.</title>
        <authorList>
            <person name="Fu J."/>
            <person name="Qiu L."/>
        </authorList>
    </citation>
    <scope>NUCLEOTIDE SEQUENCE [LARGE SCALE GENOMIC DNA]</scope>
    <source>
        <strain evidence="9">4Y35</strain>
    </source>
</reference>
<accession>A0A7G8BCL6</accession>
<dbReference type="PANTHER" id="PTHR30069">
    <property type="entry name" value="TONB-DEPENDENT OUTER MEMBRANE RECEPTOR"/>
    <property type="match status" value="1"/>
</dbReference>
<evidence type="ECO:0000256" key="1">
    <source>
        <dbReference type="ARBA" id="ARBA00004571"/>
    </source>
</evidence>
<dbReference type="AlphaFoldDB" id="A0A7G8BCL6"/>
<dbReference type="Pfam" id="PF13620">
    <property type="entry name" value="CarboxypepD_reg"/>
    <property type="match status" value="1"/>
</dbReference>
<comment type="subcellular location">
    <subcellularLocation>
        <location evidence="1">Cell outer membrane</location>
        <topology evidence="1">Multi-pass membrane protein</topology>
    </subcellularLocation>
</comment>
<keyword evidence="2" id="KW-0813">Transport</keyword>
<evidence type="ECO:0000256" key="6">
    <source>
        <dbReference type="ARBA" id="ARBA00023237"/>
    </source>
</evidence>
<evidence type="ECO:0000256" key="5">
    <source>
        <dbReference type="ARBA" id="ARBA00023136"/>
    </source>
</evidence>
<keyword evidence="3" id="KW-1134">Transmembrane beta strand</keyword>
<keyword evidence="9" id="KW-0675">Receptor</keyword>
<feature type="chain" id="PRO_5028933890" evidence="7">
    <location>
        <begin position="22"/>
        <end position="943"/>
    </location>
</feature>